<accession>C1LEW3</accession>
<comment type="function">
    <text evidence="8">Essential component of the TIM23 complex, a complex that mediates the translocation of transit peptide-containing proteins across the mitochondrial inner membrane.</text>
</comment>
<evidence type="ECO:0000256" key="7">
    <source>
        <dbReference type="ARBA" id="ARBA00023136"/>
    </source>
</evidence>
<evidence type="ECO:0000256" key="4">
    <source>
        <dbReference type="ARBA" id="ARBA00022946"/>
    </source>
</evidence>
<dbReference type="InterPro" id="IPR013261">
    <property type="entry name" value="Tim21"/>
</dbReference>
<evidence type="ECO:0000313" key="10">
    <source>
        <dbReference type="EMBL" id="CAX73241.1"/>
    </source>
</evidence>
<evidence type="ECO:0000256" key="5">
    <source>
        <dbReference type="ARBA" id="ARBA00022989"/>
    </source>
</evidence>
<comment type="subunit">
    <text evidence="8">Component of the TIM23 complex.</text>
</comment>
<evidence type="ECO:0000256" key="1">
    <source>
        <dbReference type="ARBA" id="ARBA00004304"/>
    </source>
</evidence>
<organism evidence="10">
    <name type="scientific">Schistosoma japonicum</name>
    <name type="common">Blood fluke</name>
    <dbReference type="NCBI Taxonomy" id="6182"/>
    <lineage>
        <taxon>Eukaryota</taxon>
        <taxon>Metazoa</taxon>
        <taxon>Spiralia</taxon>
        <taxon>Lophotrochozoa</taxon>
        <taxon>Platyhelminthes</taxon>
        <taxon>Trematoda</taxon>
        <taxon>Digenea</taxon>
        <taxon>Strigeidida</taxon>
        <taxon>Schistosomatoidea</taxon>
        <taxon>Schistosomatidae</taxon>
        <taxon>Schistosoma</taxon>
    </lineage>
</organism>
<dbReference type="PANTHER" id="PTHR13032:SF6">
    <property type="entry name" value="MITOCHONDRIAL IMPORT INNER MEMBRANE TRANSLOCASE SUBUNIT TIM21"/>
    <property type="match status" value="1"/>
</dbReference>
<protein>
    <recommendedName>
        <fullName evidence="8">Mitochondrial import inner membrane translocase subunit Tim21</fullName>
    </recommendedName>
</protein>
<reference evidence="10" key="1">
    <citation type="journal article" date="2009" name="Nature">
        <title>The Schistosoma japonicum genome reveals features of host-parasite interplay.</title>
        <authorList>
            <person name="Liu F."/>
            <person name="Zhou Y."/>
            <person name="Wang Z.Q."/>
            <person name="Lu G."/>
            <person name="Zheng H."/>
            <person name="Brindley P.J."/>
            <person name="McManus D.P."/>
            <person name="Blair D."/>
            <person name="Zhang Q.H."/>
            <person name="Zhong Y."/>
            <person name="Wang S."/>
            <person name="Han Z.G."/>
            <person name="Chen Z."/>
        </authorList>
    </citation>
    <scope>NUCLEOTIDE SEQUENCE</scope>
    <source>
        <strain evidence="10">Anhui</strain>
    </source>
</reference>
<keyword evidence="4" id="KW-0809">Transit peptide</keyword>
<dbReference type="AlphaFoldDB" id="C1LEW3"/>
<dbReference type="GO" id="GO:0030150">
    <property type="term" value="P:protein import into mitochondrial matrix"/>
    <property type="evidence" value="ECO:0007669"/>
    <property type="project" value="UniProtKB-UniRule"/>
</dbReference>
<keyword evidence="8" id="KW-0653">Protein transport</keyword>
<keyword evidence="8" id="KW-0999">Mitochondrion inner membrane</keyword>
<keyword evidence="6 8" id="KW-0496">Mitochondrion</keyword>
<name>C1LEW3_SCHJA</name>
<feature type="compositionally biased region" description="Low complexity" evidence="9">
    <location>
        <begin position="45"/>
        <end position="54"/>
    </location>
</feature>
<reference evidence="10" key="2">
    <citation type="submission" date="2009-03" db="EMBL/GenBank/DDBJ databases">
        <authorList>
            <person name="Gang L."/>
        </authorList>
    </citation>
    <scope>NUCLEOTIDE SEQUENCE</scope>
    <source>
        <strain evidence="10">Anhui</strain>
    </source>
</reference>
<evidence type="ECO:0000256" key="8">
    <source>
        <dbReference type="RuleBase" id="RU367142"/>
    </source>
</evidence>
<dbReference type="GO" id="GO:0005744">
    <property type="term" value="C:TIM23 mitochondrial import inner membrane translocase complex"/>
    <property type="evidence" value="ECO:0007669"/>
    <property type="project" value="UniProtKB-UniRule"/>
</dbReference>
<dbReference type="Gene3D" id="3.10.450.320">
    <property type="entry name" value="Mitochondrial import inner membrane translocase subunit Tim21"/>
    <property type="match status" value="1"/>
</dbReference>
<evidence type="ECO:0000256" key="9">
    <source>
        <dbReference type="SAM" id="MobiDB-lite"/>
    </source>
</evidence>
<feature type="region of interest" description="Disordered" evidence="9">
    <location>
        <begin position="45"/>
        <end position="67"/>
    </location>
</feature>
<sequence length="221" mass="24346">MAILSAKLNVVKIPISAGILRLQFYPSIKSSVSSISQQWPVCSRRSFSSSSNSSVTPSEGRGNLPSTSVTKTVKQVTKDVGYFAIVLGGIVLTGSILYTIIQELFSKKSPNGVFDDAFKICKTDNRVLDVFGSAIKAHGDPNSRGRRRHVAHDSWYDDKGRLHMAMKFYIKGNLASGIVHLEVVENESKEFDYRYLIVETEGGFSKKQVVLRPLSEAVNAN</sequence>
<dbReference type="Pfam" id="PF08294">
    <property type="entry name" value="TIM21"/>
    <property type="match status" value="1"/>
</dbReference>
<comment type="subcellular location">
    <subcellularLocation>
        <location evidence="8">Mitochondrion inner membrane</location>
        <topology evidence="8">Single-pass membrane protein</topology>
    </subcellularLocation>
    <subcellularLocation>
        <location evidence="1">Mitochondrion membrane</location>
        <topology evidence="1">Single-pass membrane protein</topology>
    </subcellularLocation>
</comment>
<evidence type="ECO:0000256" key="3">
    <source>
        <dbReference type="ARBA" id="ARBA00022692"/>
    </source>
</evidence>
<dbReference type="InterPro" id="IPR038552">
    <property type="entry name" value="Tim21_IMS_sf"/>
</dbReference>
<keyword evidence="8" id="KW-0813">Transport</keyword>
<feature type="transmembrane region" description="Helical" evidence="8">
    <location>
        <begin position="80"/>
        <end position="101"/>
    </location>
</feature>
<evidence type="ECO:0000256" key="6">
    <source>
        <dbReference type="ARBA" id="ARBA00023128"/>
    </source>
</evidence>
<keyword evidence="5 8" id="KW-1133">Transmembrane helix</keyword>
<keyword evidence="3 8" id="KW-0812">Transmembrane</keyword>
<evidence type="ECO:0000256" key="2">
    <source>
        <dbReference type="ARBA" id="ARBA00010867"/>
    </source>
</evidence>
<dbReference type="EMBL" id="FN317510">
    <property type="protein sequence ID" value="CAX73241.1"/>
    <property type="molecule type" value="mRNA"/>
</dbReference>
<keyword evidence="7 8" id="KW-0472">Membrane</keyword>
<proteinExistence type="evidence at transcript level"/>
<comment type="similarity">
    <text evidence="2 8">Belongs to the TIM21 family.</text>
</comment>
<dbReference type="PANTHER" id="PTHR13032">
    <property type="entry name" value="MITOCHONDRIAL IMPORT INNER MEMBRANE TRANSLOCASE SUBUNIT TIM21"/>
    <property type="match status" value="1"/>
</dbReference>
<keyword evidence="8" id="KW-0811">Translocation</keyword>